<evidence type="ECO:0000256" key="5">
    <source>
        <dbReference type="ARBA" id="ARBA00022840"/>
    </source>
</evidence>
<dbReference type="GO" id="GO:0016301">
    <property type="term" value="F:kinase activity"/>
    <property type="evidence" value="ECO:0007669"/>
    <property type="project" value="UniProtKB-KW"/>
</dbReference>
<proteinExistence type="inferred from homology"/>
<dbReference type="InterPro" id="IPR050306">
    <property type="entry name" value="PfkB_Carbo_kinase"/>
</dbReference>
<keyword evidence="5" id="KW-0067">ATP-binding</keyword>
<evidence type="ECO:0000256" key="4">
    <source>
        <dbReference type="ARBA" id="ARBA00022777"/>
    </source>
</evidence>
<keyword evidence="2 7" id="KW-0808">Transferase</keyword>
<accession>A0ABV4CH96</accession>
<dbReference type="EC" id="2.7.1.-" evidence="7"/>
<gene>
    <name evidence="7" type="ORF">AB8O55_13500</name>
</gene>
<evidence type="ECO:0000259" key="6">
    <source>
        <dbReference type="Pfam" id="PF00294"/>
    </source>
</evidence>
<dbReference type="Gene3D" id="3.40.1190.20">
    <property type="match status" value="1"/>
</dbReference>
<dbReference type="InterPro" id="IPR029056">
    <property type="entry name" value="Ribokinase-like"/>
</dbReference>
<dbReference type="PANTHER" id="PTHR43085:SF1">
    <property type="entry name" value="PSEUDOURIDINE KINASE-RELATED"/>
    <property type="match status" value="1"/>
</dbReference>
<dbReference type="Pfam" id="PF00294">
    <property type="entry name" value="PfkB"/>
    <property type="match status" value="1"/>
</dbReference>
<evidence type="ECO:0000313" key="7">
    <source>
        <dbReference type="EMBL" id="MEY8040416.1"/>
    </source>
</evidence>
<keyword evidence="4 7" id="KW-0418">Kinase</keyword>
<keyword evidence="3" id="KW-0547">Nucleotide-binding</keyword>
<comment type="caution">
    <text evidence="7">The sequence shown here is derived from an EMBL/GenBank/DDBJ whole genome shotgun (WGS) entry which is preliminary data.</text>
</comment>
<keyword evidence="8" id="KW-1185">Reference proteome</keyword>
<protein>
    <submittedName>
        <fullName evidence="7">Carbohydrate kinase</fullName>
        <ecNumber evidence="7">2.7.1.-</ecNumber>
    </submittedName>
</protein>
<evidence type="ECO:0000256" key="2">
    <source>
        <dbReference type="ARBA" id="ARBA00022679"/>
    </source>
</evidence>
<dbReference type="PANTHER" id="PTHR43085">
    <property type="entry name" value="HEXOKINASE FAMILY MEMBER"/>
    <property type="match status" value="1"/>
</dbReference>
<sequence>MIVIGGEALVDLVPASTADGPLAPLHPRLGGGPYNVAITLGRQGIPVGFHGRISTDPLGEALLDRLTESAVDTELVQRGPEPTTLAVVGLAADGGARYSFHTRDTAAPLVRPAELPAHCTALCLGTLGLVLEPGATVYEQALFRAAEQGRFTALDPNVRAGMIADPDAYRARFESWLPAVDLLKLSEEDARWLSPDEPVVDAVRRWRDAGPRAVVLTRGGDGLLVLAGEEPVRVPAPATAVADTIGAGDTVQGSLLAWLHREGALDADALTGLDWHRALRHAAAAAAITVSRPGAEPPWSAELAPGG</sequence>
<dbReference type="EMBL" id="JBGEHV010000021">
    <property type="protein sequence ID" value="MEY8040416.1"/>
    <property type="molecule type" value="Genomic_DNA"/>
</dbReference>
<dbReference type="SUPFAM" id="SSF53613">
    <property type="entry name" value="Ribokinase-like"/>
    <property type="match status" value="1"/>
</dbReference>
<dbReference type="InterPro" id="IPR011611">
    <property type="entry name" value="PfkB_dom"/>
</dbReference>
<reference evidence="7 8" key="1">
    <citation type="submission" date="2024-08" db="EMBL/GenBank/DDBJ databases">
        <title>Genome mining of Saccharopolyspora cebuensis PGLac3 from Nigerian medicinal plant.</title>
        <authorList>
            <person name="Ezeobiora C.E."/>
            <person name="Igbokwe N.H."/>
            <person name="Amin D.H."/>
            <person name="Mendie U.E."/>
        </authorList>
    </citation>
    <scope>NUCLEOTIDE SEQUENCE [LARGE SCALE GENOMIC DNA]</scope>
    <source>
        <strain evidence="7 8">PGLac3</strain>
    </source>
</reference>
<comment type="similarity">
    <text evidence="1">Belongs to the carbohydrate kinase PfkB family.</text>
</comment>
<dbReference type="CDD" id="cd01167">
    <property type="entry name" value="bac_FRK"/>
    <property type="match status" value="1"/>
</dbReference>
<dbReference type="RefSeq" id="WP_345367367.1">
    <property type="nucleotide sequence ID" value="NZ_BAABII010000018.1"/>
</dbReference>
<name>A0ABV4CH96_9PSEU</name>
<dbReference type="Proteomes" id="UP001564626">
    <property type="component" value="Unassembled WGS sequence"/>
</dbReference>
<evidence type="ECO:0000313" key="8">
    <source>
        <dbReference type="Proteomes" id="UP001564626"/>
    </source>
</evidence>
<feature type="domain" description="Carbohydrate kinase PfkB" evidence="6">
    <location>
        <begin position="6"/>
        <end position="299"/>
    </location>
</feature>
<evidence type="ECO:0000256" key="1">
    <source>
        <dbReference type="ARBA" id="ARBA00010688"/>
    </source>
</evidence>
<evidence type="ECO:0000256" key="3">
    <source>
        <dbReference type="ARBA" id="ARBA00022741"/>
    </source>
</evidence>
<organism evidence="7 8">
    <name type="scientific">Saccharopolyspora cebuensis</name>
    <dbReference type="NCBI Taxonomy" id="418759"/>
    <lineage>
        <taxon>Bacteria</taxon>
        <taxon>Bacillati</taxon>
        <taxon>Actinomycetota</taxon>
        <taxon>Actinomycetes</taxon>
        <taxon>Pseudonocardiales</taxon>
        <taxon>Pseudonocardiaceae</taxon>
        <taxon>Saccharopolyspora</taxon>
    </lineage>
</organism>